<reference evidence="3 4" key="1">
    <citation type="journal article" date="2017" name="FEMS Microbiol. Ecol.">
        <title>Reconstructed genomes of novel Dehalococcoides mccartyi strains from 1,2,3,4-tetrachlorodibenzo-p-dioxin-dechlorinating enrichment cultures reveal divergent reductive dehalogenase gene profiles.</title>
        <authorList>
            <person name="Dam H.T."/>
            <person name="Vollmers J."/>
            <person name="Kaster A.K."/>
            <person name="Haggblom M.M."/>
        </authorList>
    </citation>
    <scope>NUCLEOTIDE SEQUENCE [LARGE SCALE GENOMIC DNA]</scope>
    <source>
        <strain evidence="3 4">H1-3-2.001</strain>
    </source>
</reference>
<accession>A0A2J1DYR2</accession>
<dbReference type="InterPro" id="IPR036346">
    <property type="entry name" value="GTP-bd_prot_GTP1/OBG_C_sf"/>
</dbReference>
<dbReference type="Pfam" id="PF09269">
    <property type="entry name" value="DUF1967"/>
    <property type="match status" value="1"/>
</dbReference>
<dbReference type="Gene3D" id="3.30.300.350">
    <property type="entry name" value="GTP-binding protein OBG, C-terminal domain"/>
    <property type="match status" value="1"/>
</dbReference>
<dbReference type="NCBIfam" id="TIGR03595">
    <property type="entry name" value="Obg_CgtA_exten"/>
    <property type="match status" value="1"/>
</dbReference>
<proteinExistence type="predicted"/>
<comment type="caution">
    <text evidence="3">The sequence shown here is derived from an EMBL/GenBank/DDBJ whole genome shotgun (WGS) entry which is preliminary data.</text>
</comment>
<dbReference type="Proteomes" id="UP000233649">
    <property type="component" value="Unassembled WGS sequence"/>
</dbReference>
<evidence type="ECO:0000256" key="1">
    <source>
        <dbReference type="ARBA" id="ARBA00023134"/>
    </source>
</evidence>
<dbReference type="SUPFAM" id="SSF102741">
    <property type="entry name" value="Obg GTP-binding protein C-terminal domain"/>
    <property type="match status" value="1"/>
</dbReference>
<keyword evidence="1" id="KW-0547">Nucleotide-binding</keyword>
<name>A0A2J1DYR2_9CHLR</name>
<evidence type="ECO:0000313" key="3">
    <source>
        <dbReference type="EMBL" id="PKH47266.1"/>
    </source>
</evidence>
<protein>
    <submittedName>
        <fullName evidence="3">GTPase ObgE</fullName>
    </submittedName>
</protein>
<gene>
    <name evidence="3" type="ORF">CVH13_00643</name>
</gene>
<dbReference type="EMBL" id="PHFD01000129">
    <property type="protein sequence ID" value="PKH47266.1"/>
    <property type="molecule type" value="Genomic_DNA"/>
</dbReference>
<dbReference type="InterPro" id="IPR015349">
    <property type="entry name" value="OCT_dom"/>
</dbReference>
<dbReference type="PROSITE" id="PS51881">
    <property type="entry name" value="OCT"/>
    <property type="match status" value="1"/>
</dbReference>
<organism evidence="3 4">
    <name type="scientific">Dehalococcoides mccartyi</name>
    <dbReference type="NCBI Taxonomy" id="61435"/>
    <lineage>
        <taxon>Bacteria</taxon>
        <taxon>Bacillati</taxon>
        <taxon>Chloroflexota</taxon>
        <taxon>Dehalococcoidia</taxon>
        <taxon>Dehalococcoidales</taxon>
        <taxon>Dehalococcoidaceae</taxon>
        <taxon>Dehalococcoides</taxon>
    </lineage>
</organism>
<dbReference type="AlphaFoldDB" id="A0A2J1DYR2"/>
<feature type="domain" description="OCT" evidence="2">
    <location>
        <begin position="1"/>
        <end position="62"/>
    </location>
</feature>
<evidence type="ECO:0000313" key="4">
    <source>
        <dbReference type="Proteomes" id="UP000233649"/>
    </source>
</evidence>
<feature type="non-terminal residue" evidence="3">
    <location>
        <position position="1"/>
    </location>
</feature>
<dbReference type="GO" id="GO:0005525">
    <property type="term" value="F:GTP binding"/>
    <property type="evidence" value="ECO:0007669"/>
    <property type="project" value="UniProtKB-KW"/>
</dbReference>
<keyword evidence="1" id="KW-0342">GTP-binding</keyword>
<evidence type="ECO:0000259" key="2">
    <source>
        <dbReference type="PROSITE" id="PS51881"/>
    </source>
</evidence>
<sequence length="62" mass="7241">EDGWQVEAPEIERIIEHSDIEDPEVRRQVMVLLKHRSVQQSLIKSGAVIGQKIITGRMEWYL</sequence>